<dbReference type="GO" id="GO:0008270">
    <property type="term" value="F:zinc ion binding"/>
    <property type="evidence" value="ECO:0007669"/>
    <property type="project" value="InterPro"/>
</dbReference>
<dbReference type="PROSITE" id="PS50878">
    <property type="entry name" value="RT_POL"/>
    <property type="match status" value="1"/>
</dbReference>
<keyword evidence="3" id="KW-0808">Transferase</keyword>
<dbReference type="InterPro" id="IPR001878">
    <property type="entry name" value="Znf_CCHC"/>
</dbReference>
<keyword evidence="6" id="KW-0255">Endonuclease</keyword>
<evidence type="ECO:0000256" key="5">
    <source>
        <dbReference type="ARBA" id="ARBA00022722"/>
    </source>
</evidence>
<dbReference type="GO" id="GO:0006508">
    <property type="term" value="P:proteolysis"/>
    <property type="evidence" value="ECO:0007669"/>
    <property type="project" value="UniProtKB-KW"/>
</dbReference>
<evidence type="ECO:0000256" key="3">
    <source>
        <dbReference type="ARBA" id="ARBA00022679"/>
    </source>
</evidence>
<name>A0A7D9IQQ8_PARCT</name>
<dbReference type="Pfam" id="PF17921">
    <property type="entry name" value="Integrase_H2C2"/>
    <property type="match status" value="1"/>
</dbReference>
<dbReference type="GO" id="GO:0015074">
    <property type="term" value="P:DNA integration"/>
    <property type="evidence" value="ECO:0007669"/>
    <property type="project" value="InterPro"/>
</dbReference>
<dbReference type="InterPro" id="IPR050951">
    <property type="entry name" value="Retrovirus_Pol_polyprotein"/>
</dbReference>
<dbReference type="CDD" id="cd00303">
    <property type="entry name" value="retropepsin_like"/>
    <property type="match status" value="1"/>
</dbReference>
<dbReference type="Gene3D" id="3.30.70.270">
    <property type="match status" value="2"/>
</dbReference>
<dbReference type="PROSITE" id="PS00141">
    <property type="entry name" value="ASP_PROTEASE"/>
    <property type="match status" value="1"/>
</dbReference>
<keyword evidence="8" id="KW-0695">RNA-directed DNA polymerase</keyword>
<dbReference type="InterPro" id="IPR036397">
    <property type="entry name" value="RNaseH_sf"/>
</dbReference>
<dbReference type="SUPFAM" id="SSF50630">
    <property type="entry name" value="Acid proteases"/>
    <property type="match status" value="1"/>
</dbReference>
<dbReference type="Gene3D" id="4.10.60.10">
    <property type="entry name" value="Zinc finger, CCHC-type"/>
    <property type="match status" value="1"/>
</dbReference>
<protein>
    <recommendedName>
        <fullName evidence="1">RNA-directed DNA polymerase</fullName>
        <ecNumber evidence="1">2.7.7.49</ecNumber>
    </recommendedName>
</protein>
<dbReference type="FunFam" id="1.10.340.70:FF:000001">
    <property type="entry name" value="Retrovirus-related Pol polyprotein from transposon gypsy-like Protein"/>
    <property type="match status" value="1"/>
</dbReference>
<dbReference type="PROSITE" id="PS50994">
    <property type="entry name" value="INTEGRASE"/>
    <property type="match status" value="1"/>
</dbReference>
<dbReference type="GO" id="GO:0004519">
    <property type="term" value="F:endonuclease activity"/>
    <property type="evidence" value="ECO:0007669"/>
    <property type="project" value="UniProtKB-KW"/>
</dbReference>
<evidence type="ECO:0000313" key="10">
    <source>
        <dbReference type="Proteomes" id="UP001152795"/>
    </source>
</evidence>
<dbReference type="InterPro" id="IPR012337">
    <property type="entry name" value="RNaseH-like_sf"/>
</dbReference>
<dbReference type="CDD" id="cd01647">
    <property type="entry name" value="RT_LTR"/>
    <property type="match status" value="1"/>
</dbReference>
<evidence type="ECO:0000256" key="6">
    <source>
        <dbReference type="ARBA" id="ARBA00022759"/>
    </source>
</evidence>
<dbReference type="PROSITE" id="PS50158">
    <property type="entry name" value="ZF_CCHC"/>
    <property type="match status" value="3"/>
</dbReference>
<gene>
    <name evidence="9" type="ORF">PACLA_8A059559</name>
</gene>
<dbReference type="Pfam" id="PF00665">
    <property type="entry name" value="rve"/>
    <property type="match status" value="1"/>
</dbReference>
<dbReference type="InterPro" id="IPR043502">
    <property type="entry name" value="DNA/RNA_pol_sf"/>
</dbReference>
<dbReference type="Pfam" id="PF00098">
    <property type="entry name" value="zf-CCHC"/>
    <property type="match status" value="2"/>
</dbReference>
<proteinExistence type="predicted"/>
<accession>A0A7D9IQQ8</accession>
<dbReference type="InterPro" id="IPR041373">
    <property type="entry name" value="RT_RNaseH"/>
</dbReference>
<dbReference type="Pfam" id="PF17917">
    <property type="entry name" value="RT_RNaseH"/>
    <property type="match status" value="1"/>
</dbReference>
<dbReference type="SUPFAM" id="SSF57756">
    <property type="entry name" value="Retrovirus zinc finger-like domains"/>
    <property type="match status" value="1"/>
</dbReference>
<dbReference type="InterPro" id="IPR043128">
    <property type="entry name" value="Rev_trsase/Diguanyl_cyclase"/>
</dbReference>
<sequence length="1542" mass="174657">MAVEPEQAEAPNVETNKLSLSLFRRPDKFKIGEDFDLFIKKCNLYFEAVELEDVKKRRFALLFNLSEDAFRLAEPVEFGEGENAYKDWIGKLKSLFERNQTATEKRYNFHRREQEPGESVDSYAVSLREAGARCGFHGDEYSSRLVDQFILGLRDKATQNKLLQEPPNSLDDALLIARRFEAANATMKTLAREATEKLSRTTIGSVSSLNAAKTCYSCNGFGHVSRQCPTMNNFRQNNTARPQTKLCYSCQKPGHLAKSCPLANQQPVNTKLQGYDKNWQMDRHVTICYRCGNSGHIAKFCNAKLEGGLGSSRDGESPKKNDSKIRLSTVSSASKKKTLMVETTINGKNKLCIVDTGASISLVSKDQWQPLKLDDTPLFPSDIVAEAANNSPIGILGKTTLNVQFDENNKSSHDFYVANEMVSEIILGLDWLVTNKVNVDMAEMVLKFPDGTTKPLCLFDSTIADPLGVVLDEDLVVPAKHEVFKTARVRNPTLNESILEPNMNLSGKGVLVARVIVQPKEQRVPIQIINPGTSPIKLYKGMTVGQLQQVGDELRDPTFINSKCGTSSAEDKIKFELEHLSGEERERMENLLNKHQDVFAKNSSELGVTTLAEHKIETGDAVPVKQLPRRLPNSLRTVVEDQVEEMLENNIIKPSNSPWSSPIVLVRKKDGTWRFCIDFRKLNDVTVKDAFPLPQVADLMDNLAGHQYFSTLDLASGYWQVPVDESSQEKTAFVIPGGGHFEFLRMPFGLTNAVPTFQRLMLTVLNGLLPLKCLVYLDDVLVVGRTFDQHLENLDDVLQAIDRAGLRLKLSKCSFAKPSVDFLGFTVSAAGLAPNVTKVEAIRAFPTPQNLTELRRFLGMASYYRRFISGFSDIAGPLHRLTQKGVRFDWDKNCQRAFEQLKEQLISAPVLAFPDLNGDYILYTDASDVGIGAVLTQKDENEEEKVVSFASKAFSGAEKNWTTTEKEAFAVVWALQYFHPYVYGRKVTIYTDHKALKWLRDIKHPNGKLARWILKLEEYDYTIEHLPNTKMQHADALSRAPVNTILVSMSTWQEFEDMQTFDEDIQLVKEWVQSGSRPDQKPVDVSVTLDTLYKNFDSLVVKNHVLCRKWTDKTAKEREQIVVPTYLTPNILKEAHCQVGHLGVAKTFEMIQRKFYWPGFFKAVEEFCRNCEVCSKNKAVPRPRSPMKPIEVIPIPFYMIGVDIIGPLKTTSKGNKYILSVVDYYTKYAEAVALPNQEAVTVARALEDIFARHGMPSVLLTDQGSNFESKVIASLCEMFGIEKRRTTAYHPQTDGLCERFNGILKSLLRMRVNKEKNDWDEQLPHALLAYRVSTQSSTGVTPFEMLYGREVRLPFGTDQEKLVSSPTHGPAKYVEELKKRQDILRKLVTKRIEKAQEKQKRSYDLRYRAQQNKRFYVGDTVLLKNFRARGLDEKYTGPYIIVNIRENDCEIESLESRKRKVVHANNLRRFVVETVANPLGEESEDMLSSDSDESTIELINERAGVRIAPRGIDDQAEPLNLRYNLRQNRRQPDRYGVPVLDY</sequence>
<dbReference type="Proteomes" id="UP001152795">
    <property type="component" value="Unassembled WGS sequence"/>
</dbReference>
<dbReference type="InterPro" id="IPR036875">
    <property type="entry name" value="Znf_CCHC_sf"/>
</dbReference>
<dbReference type="Pfam" id="PF00078">
    <property type="entry name" value="RVT_1"/>
    <property type="match status" value="1"/>
</dbReference>
<dbReference type="InterPro" id="IPR041588">
    <property type="entry name" value="Integrase_H2C2"/>
</dbReference>
<dbReference type="Pfam" id="PF13975">
    <property type="entry name" value="gag-asp_proteas"/>
    <property type="match status" value="1"/>
</dbReference>
<dbReference type="Gene3D" id="3.10.20.370">
    <property type="match status" value="1"/>
</dbReference>
<evidence type="ECO:0000256" key="4">
    <source>
        <dbReference type="ARBA" id="ARBA00022695"/>
    </source>
</evidence>
<dbReference type="CDD" id="cd09274">
    <property type="entry name" value="RNase_HI_RT_Ty3"/>
    <property type="match status" value="1"/>
</dbReference>
<dbReference type="Gene3D" id="3.30.420.10">
    <property type="entry name" value="Ribonuclease H-like superfamily/Ribonuclease H"/>
    <property type="match status" value="1"/>
</dbReference>
<reference evidence="9" key="1">
    <citation type="submission" date="2020-04" db="EMBL/GenBank/DDBJ databases">
        <authorList>
            <person name="Alioto T."/>
            <person name="Alioto T."/>
            <person name="Gomez Garrido J."/>
        </authorList>
    </citation>
    <scope>NUCLEOTIDE SEQUENCE</scope>
    <source>
        <strain evidence="9">A484AB</strain>
    </source>
</reference>
<organism evidence="9 10">
    <name type="scientific">Paramuricea clavata</name>
    <name type="common">Red gorgonian</name>
    <name type="synonym">Violescent sea-whip</name>
    <dbReference type="NCBI Taxonomy" id="317549"/>
    <lineage>
        <taxon>Eukaryota</taxon>
        <taxon>Metazoa</taxon>
        <taxon>Cnidaria</taxon>
        <taxon>Anthozoa</taxon>
        <taxon>Octocorallia</taxon>
        <taxon>Malacalcyonacea</taxon>
        <taxon>Plexauridae</taxon>
        <taxon>Paramuricea</taxon>
    </lineage>
</organism>
<dbReference type="PANTHER" id="PTHR37984">
    <property type="entry name" value="PROTEIN CBG26694"/>
    <property type="match status" value="1"/>
</dbReference>
<dbReference type="InterPro" id="IPR001584">
    <property type="entry name" value="Integrase_cat-core"/>
</dbReference>
<evidence type="ECO:0000256" key="2">
    <source>
        <dbReference type="ARBA" id="ARBA00022670"/>
    </source>
</evidence>
<dbReference type="InterPro" id="IPR000477">
    <property type="entry name" value="RT_dom"/>
</dbReference>
<evidence type="ECO:0000313" key="9">
    <source>
        <dbReference type="EMBL" id="CAB4014243.1"/>
    </source>
</evidence>
<keyword evidence="2" id="KW-0645">Protease</keyword>
<dbReference type="InterPro" id="IPR001969">
    <property type="entry name" value="Aspartic_peptidase_AS"/>
</dbReference>
<dbReference type="PANTHER" id="PTHR37984:SF5">
    <property type="entry name" value="PROTEIN NYNRIN-LIKE"/>
    <property type="match status" value="1"/>
</dbReference>
<keyword evidence="7" id="KW-0378">Hydrolase</keyword>
<evidence type="ECO:0000256" key="1">
    <source>
        <dbReference type="ARBA" id="ARBA00012493"/>
    </source>
</evidence>
<dbReference type="EC" id="2.7.7.49" evidence="1"/>
<dbReference type="OrthoDB" id="116216at2759"/>
<dbReference type="FunFam" id="3.10.10.10:FF:000007">
    <property type="entry name" value="Retrovirus-related Pol polyprotein from transposon 17.6-like Protein"/>
    <property type="match status" value="1"/>
</dbReference>
<dbReference type="InterPro" id="IPR021109">
    <property type="entry name" value="Peptidase_aspartic_dom_sf"/>
</dbReference>
<keyword evidence="4" id="KW-0548">Nucleotidyltransferase</keyword>
<dbReference type="FunFam" id="3.30.420.10:FF:000032">
    <property type="entry name" value="Retrovirus-related Pol polyprotein from transposon 297-like Protein"/>
    <property type="match status" value="1"/>
</dbReference>
<dbReference type="EMBL" id="CACRXK020008214">
    <property type="protein sequence ID" value="CAB4014243.1"/>
    <property type="molecule type" value="Genomic_DNA"/>
</dbReference>
<dbReference type="SMART" id="SM00343">
    <property type="entry name" value="ZnF_C2HC"/>
    <property type="match status" value="3"/>
</dbReference>
<dbReference type="GO" id="GO:0003964">
    <property type="term" value="F:RNA-directed DNA polymerase activity"/>
    <property type="evidence" value="ECO:0007669"/>
    <property type="project" value="UniProtKB-KW"/>
</dbReference>
<dbReference type="FunFam" id="3.10.20.370:FF:000001">
    <property type="entry name" value="Retrovirus-related Pol polyprotein from transposon 17.6-like protein"/>
    <property type="match status" value="1"/>
</dbReference>
<evidence type="ECO:0000256" key="7">
    <source>
        <dbReference type="ARBA" id="ARBA00022801"/>
    </source>
</evidence>
<keyword evidence="5" id="KW-0540">Nuclease</keyword>
<dbReference type="GO" id="GO:0004190">
    <property type="term" value="F:aspartic-type endopeptidase activity"/>
    <property type="evidence" value="ECO:0007669"/>
    <property type="project" value="InterPro"/>
</dbReference>
<dbReference type="Gene3D" id="3.10.10.10">
    <property type="entry name" value="HIV Type 1 Reverse Transcriptase, subunit A, domain 1"/>
    <property type="match status" value="1"/>
</dbReference>
<dbReference type="Gene3D" id="2.40.70.10">
    <property type="entry name" value="Acid Proteases"/>
    <property type="match status" value="1"/>
</dbReference>
<dbReference type="SUPFAM" id="SSF53098">
    <property type="entry name" value="Ribonuclease H-like"/>
    <property type="match status" value="1"/>
</dbReference>
<dbReference type="FunFam" id="3.10.10.10:FF:000002">
    <property type="entry name" value="Retrovirus-related Pol polyprotein from transposon 17.6-like protein"/>
    <property type="match status" value="1"/>
</dbReference>
<dbReference type="GO" id="GO:0003676">
    <property type="term" value="F:nucleic acid binding"/>
    <property type="evidence" value="ECO:0007669"/>
    <property type="project" value="InterPro"/>
</dbReference>
<comment type="caution">
    <text evidence="9">The sequence shown here is derived from an EMBL/GenBank/DDBJ whole genome shotgun (WGS) entry which is preliminary data.</text>
</comment>
<keyword evidence="10" id="KW-1185">Reference proteome</keyword>
<dbReference type="SUPFAM" id="SSF56672">
    <property type="entry name" value="DNA/RNA polymerases"/>
    <property type="match status" value="1"/>
</dbReference>
<dbReference type="FunFam" id="3.30.70.270:FF:000115">
    <property type="entry name" value="Polyprotein of retroviral origin, putative"/>
    <property type="match status" value="1"/>
</dbReference>
<evidence type="ECO:0000256" key="8">
    <source>
        <dbReference type="ARBA" id="ARBA00022918"/>
    </source>
</evidence>
<dbReference type="Gene3D" id="1.10.340.70">
    <property type="match status" value="1"/>
</dbReference>